<keyword evidence="3" id="KW-1185">Reference proteome</keyword>
<gene>
    <name evidence="2" type="ORF">HPP92_024812</name>
</gene>
<protein>
    <submittedName>
        <fullName evidence="2">Uncharacterized protein</fullName>
    </submittedName>
</protein>
<accession>A0A835PN70</accession>
<feature type="compositionally biased region" description="Polar residues" evidence="1">
    <location>
        <begin position="103"/>
        <end position="116"/>
    </location>
</feature>
<proteinExistence type="predicted"/>
<evidence type="ECO:0000313" key="2">
    <source>
        <dbReference type="EMBL" id="KAG0455520.1"/>
    </source>
</evidence>
<dbReference type="OrthoDB" id="1743672at2759"/>
<dbReference type="EMBL" id="JADCNL010000013">
    <property type="protein sequence ID" value="KAG0455520.1"/>
    <property type="molecule type" value="Genomic_DNA"/>
</dbReference>
<evidence type="ECO:0000313" key="3">
    <source>
        <dbReference type="Proteomes" id="UP000636800"/>
    </source>
</evidence>
<feature type="region of interest" description="Disordered" evidence="1">
    <location>
        <begin position="84"/>
        <end position="116"/>
    </location>
</feature>
<organism evidence="2 3">
    <name type="scientific">Vanilla planifolia</name>
    <name type="common">Vanilla</name>
    <dbReference type="NCBI Taxonomy" id="51239"/>
    <lineage>
        <taxon>Eukaryota</taxon>
        <taxon>Viridiplantae</taxon>
        <taxon>Streptophyta</taxon>
        <taxon>Embryophyta</taxon>
        <taxon>Tracheophyta</taxon>
        <taxon>Spermatophyta</taxon>
        <taxon>Magnoliopsida</taxon>
        <taxon>Liliopsida</taxon>
        <taxon>Asparagales</taxon>
        <taxon>Orchidaceae</taxon>
        <taxon>Vanilloideae</taxon>
        <taxon>Vanilleae</taxon>
        <taxon>Vanilla</taxon>
    </lineage>
</organism>
<name>A0A835PN70_VANPL</name>
<evidence type="ECO:0000256" key="1">
    <source>
        <dbReference type="SAM" id="MobiDB-lite"/>
    </source>
</evidence>
<sequence length="116" mass="12964">MVDEGSLWSSNVAATAKCSIQDTEDQIKKQFRGILSWAIKKRITSENPCIQMLQIEDGNRNQDQMNVQNSINFASRLQQFEQDLQTSEELRQAAASLEGSRPPSRSSVINPGQSAH</sequence>
<comment type="caution">
    <text evidence="2">The sequence shown here is derived from an EMBL/GenBank/DDBJ whole genome shotgun (WGS) entry which is preliminary data.</text>
</comment>
<dbReference type="Proteomes" id="UP000636800">
    <property type="component" value="Chromosome 13"/>
</dbReference>
<dbReference type="AlphaFoldDB" id="A0A835PN70"/>
<reference evidence="2 3" key="1">
    <citation type="journal article" date="2020" name="Nat. Food">
        <title>A phased Vanilla planifolia genome enables genetic improvement of flavour and production.</title>
        <authorList>
            <person name="Hasing T."/>
            <person name="Tang H."/>
            <person name="Brym M."/>
            <person name="Khazi F."/>
            <person name="Huang T."/>
            <person name="Chambers A.H."/>
        </authorList>
    </citation>
    <scope>NUCLEOTIDE SEQUENCE [LARGE SCALE GENOMIC DNA]</scope>
    <source>
        <tissue evidence="2">Leaf</tissue>
    </source>
</reference>